<name>A0AAD3DMS0_9CHLO</name>
<dbReference type="CDD" id="cd17039">
    <property type="entry name" value="Ubl_ubiquitin_like"/>
    <property type="match status" value="1"/>
</dbReference>
<comment type="caution">
    <text evidence="3">The sequence shown here is derived from an EMBL/GenBank/DDBJ whole genome shotgun (WGS) entry which is preliminary data.</text>
</comment>
<evidence type="ECO:0000313" key="4">
    <source>
        <dbReference type="Proteomes" id="UP001054857"/>
    </source>
</evidence>
<dbReference type="AlphaFoldDB" id="A0AAD3DMS0"/>
<proteinExistence type="predicted"/>
<feature type="region of interest" description="Disordered" evidence="1">
    <location>
        <begin position="74"/>
        <end position="100"/>
    </location>
</feature>
<dbReference type="EMBL" id="BMAR01000006">
    <property type="protein sequence ID" value="GFR43622.1"/>
    <property type="molecule type" value="Genomic_DNA"/>
</dbReference>
<evidence type="ECO:0000256" key="2">
    <source>
        <dbReference type="SAM" id="Phobius"/>
    </source>
</evidence>
<gene>
    <name evidence="3" type="ORF">Agub_g4721</name>
</gene>
<reference evidence="3 4" key="1">
    <citation type="journal article" date="2021" name="Sci. Rep.">
        <title>Genome sequencing of the multicellular alga Astrephomene provides insights into convergent evolution of germ-soma differentiation.</title>
        <authorList>
            <person name="Yamashita S."/>
            <person name="Yamamoto K."/>
            <person name="Matsuzaki R."/>
            <person name="Suzuki S."/>
            <person name="Yamaguchi H."/>
            <person name="Hirooka S."/>
            <person name="Minakuchi Y."/>
            <person name="Miyagishima S."/>
            <person name="Kawachi M."/>
            <person name="Toyoda A."/>
            <person name="Nozaki H."/>
        </authorList>
    </citation>
    <scope>NUCLEOTIDE SEQUENCE [LARGE SCALE GENOMIC DNA]</scope>
    <source>
        <strain evidence="3 4">NIES-4017</strain>
    </source>
</reference>
<protein>
    <recommendedName>
        <fullName evidence="5">Ubiquitin-like domain-containing protein</fullName>
    </recommendedName>
</protein>
<sequence>MTTSNYRVKFVSHADEPDIIVVADETDTIDVIIQQVCKARQVPPHRHLRILCAGRELYADDPVSKARAKVLHCTVTDSPPQRPPPAPPRKVAAPAAPPPPPVVEQPPVDWLDVVDPGTVLMWIFGSILALLWLLFVFYAAPHPTRAPGGDVRRAVRPGNGALHGGWRAPGGRVAAADVRGRHTAAAACEGAAGQLMMGGAWMGRGWCIGATPA</sequence>
<dbReference type="Proteomes" id="UP001054857">
    <property type="component" value="Unassembled WGS sequence"/>
</dbReference>
<feature type="transmembrane region" description="Helical" evidence="2">
    <location>
        <begin position="119"/>
        <end position="140"/>
    </location>
</feature>
<keyword evidence="2" id="KW-0812">Transmembrane</keyword>
<evidence type="ECO:0000256" key="1">
    <source>
        <dbReference type="SAM" id="MobiDB-lite"/>
    </source>
</evidence>
<accession>A0AAD3DMS0</accession>
<evidence type="ECO:0000313" key="3">
    <source>
        <dbReference type="EMBL" id="GFR43622.1"/>
    </source>
</evidence>
<evidence type="ECO:0008006" key="5">
    <source>
        <dbReference type="Google" id="ProtNLM"/>
    </source>
</evidence>
<keyword evidence="2" id="KW-1133">Transmembrane helix</keyword>
<keyword evidence="4" id="KW-1185">Reference proteome</keyword>
<keyword evidence="2" id="KW-0472">Membrane</keyword>
<organism evidence="3 4">
    <name type="scientific">Astrephomene gubernaculifera</name>
    <dbReference type="NCBI Taxonomy" id="47775"/>
    <lineage>
        <taxon>Eukaryota</taxon>
        <taxon>Viridiplantae</taxon>
        <taxon>Chlorophyta</taxon>
        <taxon>core chlorophytes</taxon>
        <taxon>Chlorophyceae</taxon>
        <taxon>CS clade</taxon>
        <taxon>Chlamydomonadales</taxon>
        <taxon>Astrephomenaceae</taxon>
        <taxon>Astrephomene</taxon>
    </lineage>
</organism>